<dbReference type="Pfam" id="PF12796">
    <property type="entry name" value="Ank_2"/>
    <property type="match status" value="1"/>
</dbReference>
<dbReference type="InterPro" id="IPR002110">
    <property type="entry name" value="Ankyrin_rpt"/>
</dbReference>
<dbReference type="STRING" id="856736.SAMN04488058_11715"/>
<feature type="repeat" description="ANK" evidence="3">
    <location>
        <begin position="56"/>
        <end position="88"/>
    </location>
</feature>
<evidence type="ECO:0000256" key="1">
    <source>
        <dbReference type="ARBA" id="ARBA00022737"/>
    </source>
</evidence>
<dbReference type="AlphaFoldDB" id="A0A1H7BKJ2"/>
<protein>
    <submittedName>
        <fullName evidence="5">Ankyrin repeat-containing protein</fullName>
    </submittedName>
</protein>
<dbReference type="SUPFAM" id="SSF48403">
    <property type="entry name" value="Ankyrin repeat"/>
    <property type="match status" value="1"/>
</dbReference>
<dbReference type="RefSeq" id="WP_092265298.1">
    <property type="nucleotide sequence ID" value="NZ_FNZA01000017.1"/>
</dbReference>
<evidence type="ECO:0000256" key="2">
    <source>
        <dbReference type="ARBA" id="ARBA00023043"/>
    </source>
</evidence>
<dbReference type="EMBL" id="FNZA01000017">
    <property type="protein sequence ID" value="SEJ74740.1"/>
    <property type="molecule type" value="Genomic_DNA"/>
</dbReference>
<dbReference type="SMART" id="SM00248">
    <property type="entry name" value="ANK"/>
    <property type="match status" value="2"/>
</dbReference>
<dbReference type="Proteomes" id="UP000199223">
    <property type="component" value="Unassembled WGS sequence"/>
</dbReference>
<evidence type="ECO:0000256" key="3">
    <source>
        <dbReference type="PROSITE-ProRule" id="PRU00023"/>
    </source>
</evidence>
<keyword evidence="2 3" id="KW-0040">ANK repeat</keyword>
<evidence type="ECO:0000313" key="6">
    <source>
        <dbReference type="Proteomes" id="UP000199223"/>
    </source>
</evidence>
<reference evidence="6" key="1">
    <citation type="submission" date="2016-10" db="EMBL/GenBank/DDBJ databases">
        <authorList>
            <person name="Varghese N."/>
            <person name="Submissions S."/>
        </authorList>
    </citation>
    <scope>NUCLEOTIDE SEQUENCE [LARGE SCALE GENOMIC DNA]</scope>
    <source>
        <strain evidence="6">CGMCC 1.10218</strain>
    </source>
</reference>
<dbReference type="GO" id="GO:0085020">
    <property type="term" value="P:protein K6-linked ubiquitination"/>
    <property type="evidence" value="ECO:0007669"/>
    <property type="project" value="TreeGrafter"/>
</dbReference>
<dbReference type="GO" id="GO:0004842">
    <property type="term" value="F:ubiquitin-protein transferase activity"/>
    <property type="evidence" value="ECO:0007669"/>
    <property type="project" value="TreeGrafter"/>
</dbReference>
<feature type="signal peptide" evidence="4">
    <location>
        <begin position="1"/>
        <end position="21"/>
    </location>
</feature>
<organism evidence="5 6">
    <name type="scientific">Deinococcus reticulitermitis</name>
    <dbReference type="NCBI Taxonomy" id="856736"/>
    <lineage>
        <taxon>Bacteria</taxon>
        <taxon>Thermotogati</taxon>
        <taxon>Deinococcota</taxon>
        <taxon>Deinococci</taxon>
        <taxon>Deinococcales</taxon>
        <taxon>Deinococcaceae</taxon>
        <taxon>Deinococcus</taxon>
    </lineage>
</organism>
<dbReference type="OrthoDB" id="5657095at2"/>
<keyword evidence="4" id="KW-0732">Signal</keyword>
<dbReference type="PANTHER" id="PTHR24171">
    <property type="entry name" value="ANKYRIN REPEAT DOMAIN-CONTAINING PROTEIN 39-RELATED"/>
    <property type="match status" value="1"/>
</dbReference>
<keyword evidence="1" id="KW-0677">Repeat</keyword>
<gene>
    <name evidence="5" type="ORF">SAMN04488058_11715</name>
</gene>
<dbReference type="Gene3D" id="1.25.40.20">
    <property type="entry name" value="Ankyrin repeat-containing domain"/>
    <property type="match status" value="1"/>
</dbReference>
<feature type="chain" id="PRO_5011743073" evidence="4">
    <location>
        <begin position="22"/>
        <end position="281"/>
    </location>
</feature>
<dbReference type="PROSITE" id="PS50297">
    <property type="entry name" value="ANK_REP_REGION"/>
    <property type="match status" value="1"/>
</dbReference>
<accession>A0A1H7BKJ2</accession>
<name>A0A1H7BKJ2_9DEIO</name>
<proteinExistence type="predicted"/>
<dbReference type="InterPro" id="IPR036770">
    <property type="entry name" value="Ankyrin_rpt-contain_sf"/>
</dbReference>
<dbReference type="PROSITE" id="PS50088">
    <property type="entry name" value="ANK_REPEAT"/>
    <property type="match status" value="1"/>
</dbReference>
<evidence type="ECO:0000256" key="4">
    <source>
        <dbReference type="SAM" id="SignalP"/>
    </source>
</evidence>
<keyword evidence="6" id="KW-1185">Reference proteome</keyword>
<evidence type="ECO:0000313" key="5">
    <source>
        <dbReference type="EMBL" id="SEJ74740.1"/>
    </source>
</evidence>
<dbReference type="PANTHER" id="PTHR24171:SF8">
    <property type="entry name" value="BRCA1-ASSOCIATED RING DOMAIN PROTEIN 1"/>
    <property type="match status" value="1"/>
</dbReference>
<sequence>MRSARTPLMLCVAALWTAASAQLGPELRDAADTGNVVLIRELLAQGADVNEASSATGWTPLMLAVYKNRLEAARLLLDNGANARTRNQSGETALDLANRYSSIDPQLKALLQSALQGTYTRRPAQVVTVQPQRTTPPVAVSQRPAPATPAAVAQDPVVGPALPAATGVRPSPGRYRATVTNQQGQRITFTVNAAGELADVRWDGTYRCKSGRSLTEGYTAPGTLAVRNGVFNGALNEPRGRMWFGLTGNFTAPGKVSGMLRVAYAGGECDTYRMEFVATKV</sequence>